<dbReference type="PANTHER" id="PTHR31973">
    <property type="entry name" value="POLYPROTEIN, PUTATIVE-RELATED"/>
    <property type="match status" value="1"/>
</dbReference>
<keyword evidence="3" id="KW-1185">Reference proteome</keyword>
<evidence type="ECO:0000313" key="3">
    <source>
        <dbReference type="Proteomes" id="UP000823775"/>
    </source>
</evidence>
<evidence type="ECO:0000313" key="2">
    <source>
        <dbReference type="EMBL" id="MCE2055720.1"/>
    </source>
</evidence>
<dbReference type="EMBL" id="JACEIK010006457">
    <property type="protein sequence ID" value="MCE2055720.1"/>
    <property type="molecule type" value="Genomic_DNA"/>
</dbReference>
<sequence>MVQSNSMDTLAITSNELDDSKLIDINQFDFVISDPKQKHVREAQTYKDKSTVVAVMRRYTIEQRFQYKVHRSNSKRQVSSAFVGGIIASKYENHKRKYMPRDIIDDMKLNLGVDISYMKAWCAKEKALNMLRGGIVVDGSHLKSKHKGTFVSASTLDGSGTENLYTVNDDGRRFIVCLESKTCNYRRFQIDEILCSHAWAVIESKNLGEDAFCSDYYKPTTVLKTYEVPIYPLLD</sequence>
<evidence type="ECO:0000259" key="1">
    <source>
        <dbReference type="SMART" id="SM00575"/>
    </source>
</evidence>
<name>A0ABS8W3I1_DATST</name>
<proteinExistence type="predicted"/>
<dbReference type="Proteomes" id="UP000823775">
    <property type="component" value="Unassembled WGS sequence"/>
</dbReference>
<gene>
    <name evidence="2" type="ORF">HAX54_043274</name>
</gene>
<dbReference type="PANTHER" id="PTHR31973:SF113">
    <property type="entry name" value="PROTEIN FAR1-RELATED SEQUENCE 5-LIKE"/>
    <property type="match status" value="1"/>
</dbReference>
<protein>
    <recommendedName>
        <fullName evidence="1">Zinc finger PMZ-type domain-containing protein</fullName>
    </recommendedName>
</protein>
<dbReference type="SMART" id="SM00575">
    <property type="entry name" value="ZnF_PMZ"/>
    <property type="match status" value="1"/>
</dbReference>
<dbReference type="InterPro" id="IPR006564">
    <property type="entry name" value="Znf_PMZ"/>
</dbReference>
<accession>A0ABS8W3I1</accession>
<organism evidence="2 3">
    <name type="scientific">Datura stramonium</name>
    <name type="common">Jimsonweed</name>
    <name type="synonym">Common thornapple</name>
    <dbReference type="NCBI Taxonomy" id="4076"/>
    <lineage>
        <taxon>Eukaryota</taxon>
        <taxon>Viridiplantae</taxon>
        <taxon>Streptophyta</taxon>
        <taxon>Embryophyta</taxon>
        <taxon>Tracheophyta</taxon>
        <taxon>Spermatophyta</taxon>
        <taxon>Magnoliopsida</taxon>
        <taxon>eudicotyledons</taxon>
        <taxon>Gunneridae</taxon>
        <taxon>Pentapetalae</taxon>
        <taxon>asterids</taxon>
        <taxon>lamiids</taxon>
        <taxon>Solanales</taxon>
        <taxon>Solanaceae</taxon>
        <taxon>Solanoideae</taxon>
        <taxon>Datureae</taxon>
        <taxon>Datura</taxon>
    </lineage>
</organism>
<comment type="caution">
    <text evidence="2">The sequence shown here is derived from an EMBL/GenBank/DDBJ whole genome shotgun (WGS) entry which is preliminary data.</text>
</comment>
<feature type="domain" description="Zinc finger PMZ-type" evidence="1">
    <location>
        <begin position="181"/>
        <end position="208"/>
    </location>
</feature>
<reference evidence="2 3" key="1">
    <citation type="journal article" date="2021" name="BMC Genomics">
        <title>Datura genome reveals duplications of psychoactive alkaloid biosynthetic genes and high mutation rate following tissue culture.</title>
        <authorList>
            <person name="Rajewski A."/>
            <person name="Carter-House D."/>
            <person name="Stajich J."/>
            <person name="Litt A."/>
        </authorList>
    </citation>
    <scope>NUCLEOTIDE SEQUENCE [LARGE SCALE GENOMIC DNA]</scope>
    <source>
        <strain evidence="2">AR-01</strain>
    </source>
</reference>